<evidence type="ECO:0000256" key="5">
    <source>
        <dbReference type="ARBA" id="ARBA00022842"/>
    </source>
</evidence>
<dbReference type="GO" id="GO:0016787">
    <property type="term" value="F:hydrolase activity"/>
    <property type="evidence" value="ECO:0007669"/>
    <property type="project" value="UniProtKB-KW"/>
</dbReference>
<dbReference type="GO" id="GO:0046872">
    <property type="term" value="F:metal ion binding"/>
    <property type="evidence" value="ECO:0007669"/>
    <property type="project" value="UniProtKB-KW"/>
</dbReference>
<dbReference type="Pfam" id="PF01557">
    <property type="entry name" value="FAA_hydrolase"/>
    <property type="match status" value="1"/>
</dbReference>
<keyword evidence="7" id="KW-0413">Isomerase</keyword>
<keyword evidence="5" id="KW-0460">Magnesium</keyword>
<dbReference type="Gene3D" id="3.90.850.10">
    <property type="entry name" value="Fumarylacetoacetase-like, C-terminal domain"/>
    <property type="match status" value="1"/>
</dbReference>
<dbReference type="FunFam" id="3.90.850.10:FF:000002">
    <property type="entry name" value="2-hydroxyhepta-2,4-diene-1,7-dioate isomerase"/>
    <property type="match status" value="1"/>
</dbReference>
<dbReference type="EC" id="5.3.3.10" evidence="7"/>
<reference evidence="7 8" key="1">
    <citation type="submission" date="2007-04" db="EMBL/GenBank/DDBJ databases">
        <title>Complete genome sequence of Burkholderia multivorans ATCC 17616.</title>
        <authorList>
            <person name="Ohtsubo Y."/>
            <person name="Yamashita A."/>
            <person name="Kurokawa K."/>
            <person name="Takami H."/>
            <person name="Yuhara S."/>
            <person name="Nishiyama E."/>
            <person name="Endo R."/>
            <person name="Miyazaki R."/>
            <person name="Ono A."/>
            <person name="Yano K."/>
            <person name="Ito M."/>
            <person name="Sota M."/>
            <person name="Yuji N."/>
            <person name="Hattori M."/>
            <person name="Tsuda M."/>
        </authorList>
    </citation>
    <scope>NUCLEOTIDE SEQUENCE [LARGE SCALE GENOMIC DNA]</scope>
    <source>
        <strain evidence="8">ATCC 17616 / 249</strain>
    </source>
</reference>
<dbReference type="InterPro" id="IPR036663">
    <property type="entry name" value="Fumarylacetoacetase_C_sf"/>
</dbReference>
<dbReference type="HOGENOM" id="CLU_028458_3_4_4"/>
<evidence type="ECO:0000259" key="6">
    <source>
        <dbReference type="Pfam" id="PF01557"/>
    </source>
</evidence>
<protein>
    <submittedName>
        <fullName evidence="7">5-carboxymethyl-2-hydroxymuconate isomerase</fullName>
        <ecNumber evidence="7">5.3.3.10</ecNumber>
    </submittedName>
</protein>
<organism evidence="7 8">
    <name type="scientific">Burkholderia multivorans (strain ATCC 17616 / 249)</name>
    <dbReference type="NCBI Taxonomy" id="395019"/>
    <lineage>
        <taxon>Bacteria</taxon>
        <taxon>Pseudomonadati</taxon>
        <taxon>Pseudomonadota</taxon>
        <taxon>Betaproteobacteria</taxon>
        <taxon>Burkholderiales</taxon>
        <taxon>Burkholderiaceae</taxon>
        <taxon>Burkholderia</taxon>
        <taxon>Burkholderia cepacia complex</taxon>
    </lineage>
</organism>
<dbReference type="InterPro" id="IPR011234">
    <property type="entry name" value="Fumarylacetoacetase-like_C"/>
</dbReference>
<keyword evidence="4" id="KW-0378">Hydrolase</keyword>
<sequence length="280" mass="30480">MKLCRYGNPGEEKPGLVDERGQIRDLSGHLDDIGPANLSRQALQLLRDIRLDELPIVSGTPRLGTPLKGTSKFLAIGLNYVDHAEEANLPIPDEPVMFMKAISCITGPSDDIIRPRGATKLDWEVELGVVIGEKAQYVDEADALEYVAGYCVVNDVSERDYQLQSSQWAKGKGCDTFGPIGPWLVTRDEVPDPQNLGLWLEVNGKRMQHSNTSGMIFPVAKLVAYLSRYMTLYPGDVIATGTPAGVGLWASPPVFLQPGDTMRVGIDGLGVQTQTVKSSD</sequence>
<dbReference type="GO" id="GO:0019628">
    <property type="term" value="P:urate catabolic process"/>
    <property type="evidence" value="ECO:0007669"/>
    <property type="project" value="UniProtKB-UniPathway"/>
</dbReference>
<proteinExistence type="inferred from homology"/>
<evidence type="ECO:0000256" key="3">
    <source>
        <dbReference type="ARBA" id="ARBA00022723"/>
    </source>
</evidence>
<dbReference type="STRING" id="395019.BMULJ_00778"/>
<dbReference type="AlphaFoldDB" id="A0A0H3KCP2"/>
<dbReference type="eggNOG" id="COG0179">
    <property type="taxonomic scope" value="Bacteria"/>
</dbReference>
<dbReference type="Proteomes" id="UP000008815">
    <property type="component" value="Chromosome 1"/>
</dbReference>
<dbReference type="SUPFAM" id="SSF56529">
    <property type="entry name" value="FAH"/>
    <property type="match status" value="1"/>
</dbReference>
<evidence type="ECO:0000256" key="1">
    <source>
        <dbReference type="ARBA" id="ARBA00001946"/>
    </source>
</evidence>
<accession>A0A0H3KCP2</accession>
<comment type="similarity">
    <text evidence="2">Belongs to the FAH family.</text>
</comment>
<dbReference type="GO" id="GO:0019752">
    <property type="term" value="P:carboxylic acid metabolic process"/>
    <property type="evidence" value="ECO:0007669"/>
    <property type="project" value="UniProtKB-ARBA"/>
</dbReference>
<dbReference type="InterPro" id="IPR051121">
    <property type="entry name" value="FAH"/>
</dbReference>
<dbReference type="PANTHER" id="PTHR42796:SF4">
    <property type="entry name" value="FUMARYLACETOACETATE HYDROLASE DOMAIN-CONTAINING PROTEIN 2A"/>
    <property type="match status" value="1"/>
</dbReference>
<evidence type="ECO:0000313" key="8">
    <source>
        <dbReference type="Proteomes" id="UP000008815"/>
    </source>
</evidence>
<evidence type="ECO:0000256" key="2">
    <source>
        <dbReference type="ARBA" id="ARBA00010211"/>
    </source>
</evidence>
<comment type="cofactor">
    <cofactor evidence="1">
        <name>Mg(2+)</name>
        <dbReference type="ChEBI" id="CHEBI:18420"/>
    </cofactor>
</comment>
<feature type="domain" description="Fumarylacetoacetase-like C-terminal" evidence="6">
    <location>
        <begin position="73"/>
        <end position="276"/>
    </location>
</feature>
<keyword evidence="8" id="KW-1185">Reference proteome</keyword>
<dbReference type="GO" id="GO:0008704">
    <property type="term" value="F:5-carboxymethyl-2-hydroxymuconate delta-isomerase activity"/>
    <property type="evidence" value="ECO:0007669"/>
    <property type="project" value="UniProtKB-EC"/>
</dbReference>
<dbReference type="RefSeq" id="WP_012467515.1">
    <property type="nucleotide sequence ID" value="NC_010084.1"/>
</dbReference>
<dbReference type="GeneID" id="89569213"/>
<gene>
    <name evidence="7" type="primary">hpaF</name>
    <name evidence="7" type="ordered locus">BMULJ_00778</name>
</gene>
<dbReference type="PANTHER" id="PTHR42796">
    <property type="entry name" value="FUMARYLACETOACETATE HYDROLASE DOMAIN-CONTAINING PROTEIN 2A-RELATED"/>
    <property type="match status" value="1"/>
</dbReference>
<keyword evidence="3" id="KW-0479">Metal-binding</keyword>
<dbReference type="EMBL" id="AP009385">
    <property type="protein sequence ID" value="BAG42738.1"/>
    <property type="molecule type" value="Genomic_DNA"/>
</dbReference>
<dbReference type="KEGG" id="bmj:BMULJ_00778"/>
<evidence type="ECO:0000256" key="4">
    <source>
        <dbReference type="ARBA" id="ARBA00022801"/>
    </source>
</evidence>
<evidence type="ECO:0000313" key="7">
    <source>
        <dbReference type="EMBL" id="BAG42738.1"/>
    </source>
</evidence>
<name>A0A0H3KCP2_BURM1</name>
<dbReference type="UniPathway" id="UPA00394"/>